<reference evidence="11" key="1">
    <citation type="journal article" date="2015" name="Genome Announc.">
        <title>Genome sequence of the AIDS-associated pathogen Penicillium marneffei (ATCC18224) and its near taxonomic relative Talaromyces stipitatus (ATCC10500).</title>
        <authorList>
            <person name="Nierman W.C."/>
            <person name="Fedorova-Abrams N.D."/>
            <person name="Andrianopoulos A."/>
        </authorList>
    </citation>
    <scope>NUCLEOTIDE SEQUENCE [LARGE SCALE GENOMIC DNA]</scope>
    <source>
        <strain evidence="11">ATCC 10500 / CBS 375.48 / QM 6759 / NRRL 1006</strain>
    </source>
</reference>
<dbReference type="CDD" id="cd14475">
    <property type="entry name" value="SPX_SYG1_like"/>
    <property type="match status" value="1"/>
</dbReference>
<dbReference type="STRING" id="441959.B8MD33"/>
<evidence type="ECO:0000256" key="4">
    <source>
        <dbReference type="ARBA" id="ARBA00022989"/>
    </source>
</evidence>
<evidence type="ECO:0000256" key="7">
    <source>
        <dbReference type="SAM" id="Phobius"/>
    </source>
</evidence>
<dbReference type="VEuPathDB" id="FungiDB:TSTA_113770"/>
<keyword evidence="4 7" id="KW-1133">Transmembrane helix</keyword>
<feature type="transmembrane region" description="Helical" evidence="7">
    <location>
        <begin position="463"/>
        <end position="488"/>
    </location>
</feature>
<feature type="domain" description="EXS" evidence="8">
    <location>
        <begin position="658"/>
        <end position="852"/>
    </location>
</feature>
<feature type="transmembrane region" description="Helical" evidence="7">
    <location>
        <begin position="508"/>
        <end position="529"/>
    </location>
</feature>
<feature type="transmembrane region" description="Helical" evidence="7">
    <location>
        <begin position="725"/>
        <end position="749"/>
    </location>
</feature>
<dbReference type="HOGENOM" id="CLU_006116_1_0_1"/>
<feature type="transmembrane region" description="Helical" evidence="7">
    <location>
        <begin position="575"/>
        <end position="593"/>
    </location>
</feature>
<sequence>MKFAKELNDELVPEWRAKYLNYKASLQPCALGKKKIKAIQRALQKANRTPIRRHDTFAGTPSQRLPPNASTSVAQFPLDYNGSPSRRDIPEQRPLKTPGSRFSNVVGSYGSIVSEPEQYDSKHLPNLELPSPAIGLDRTAKKNKALQLGPPAYESTSPQIQRTPGRPQRLASSPAIIRNGTPPSGRVYGGGSDGYSKTANFLRRVFTNSDMDSPGKSYQTNISSEVTKKEDDFFDFLDSELDKIETFYRQKEVEATERLQALRRQLHIMRDQRTTEMLDAQRPKSTQEGGNQNGNYLSVFPKTKWTQAIAGKHYFGKNSRALADMQTPKTPGPMGQDLSGDWRDFVRRPEAANVPYRTAKRKLKLAMQEYYRGLELLKAYAYLNRKAFRKINKKFDKTVDMRPTLRYMSEKVNRAYFVQSEIVEGHMVVVEDLYARYFEKGNRKIAVTKLRGKRRSDDHSPSTFRVGLFLAAGLVSCIQGLILAIGLLNGTDSTVRVQTSYLLQIYGGYFLVVFHCILFCLDCMIWVRAKINYGFVFEYDSRHTLDWRQLAEIPSVFFLLLGLFMWVNFSWVDTMFLYYPVILIFITVVMLFLPLKIFYHHSRVWWAVSNWRLLLAGLYPVEFRDFFLGDMYCSQTYAMGNIELFFCLYANYWNNPPTCNSSHSRLLGFLTTLPSIWRGLQCLRRYRDTKNVFPHLVNFGKYTCGILYYMTLSLFRIDRDIRYQILFIVFAFINAVYCSIWDVAMDWSLANFYAPHKMLREVLAFRKAWFYYAAIVVDVVVRFNWIFYAIFTHDIQHSAFLSFAVSLSEVFRRGVWSIFRVENEHCTNVNLFRALRDIPLPYQVEENTVAEDVAGHPSPVQTRDSEMEREEEEVRVGEHPTDPTPHTPAFVANDVDLESASIAGKSPLTLRARRPTIAHAMSRFGNMVATAHTHDFQRRRRVDPLSGETANAGLQYMDDNSTDEDDDEDDDDDGRDAESNTNGAAAYSDVDLPSQRTNHSRSG</sequence>
<dbReference type="Pfam" id="PF03124">
    <property type="entry name" value="EXS"/>
    <property type="match status" value="1"/>
</dbReference>
<keyword evidence="5 7" id="KW-0472">Membrane</keyword>
<dbReference type="eggNOG" id="KOG1162">
    <property type="taxonomic scope" value="Eukaryota"/>
</dbReference>
<dbReference type="Proteomes" id="UP000001745">
    <property type="component" value="Unassembled WGS sequence"/>
</dbReference>
<dbReference type="GO" id="GO:0000822">
    <property type="term" value="F:inositol hexakisphosphate binding"/>
    <property type="evidence" value="ECO:0007669"/>
    <property type="project" value="TreeGrafter"/>
</dbReference>
<dbReference type="PROSITE" id="PS51382">
    <property type="entry name" value="SPX"/>
    <property type="match status" value="1"/>
</dbReference>
<dbReference type="PROSITE" id="PS51380">
    <property type="entry name" value="EXS"/>
    <property type="match status" value="1"/>
</dbReference>
<gene>
    <name evidence="10" type="ORF">TSTA_113770</name>
</gene>
<dbReference type="InterPro" id="IPR004342">
    <property type="entry name" value="EXS_C"/>
</dbReference>
<name>B8MD33_TALSN</name>
<dbReference type="GO" id="GO:0006817">
    <property type="term" value="P:phosphate ion transport"/>
    <property type="evidence" value="ECO:0007669"/>
    <property type="project" value="TreeGrafter"/>
</dbReference>
<comment type="subcellular location">
    <subcellularLocation>
        <location evidence="1">Membrane</location>
        <topology evidence="1">Multi-pass membrane protein</topology>
    </subcellularLocation>
</comment>
<evidence type="ECO:0000256" key="6">
    <source>
        <dbReference type="SAM" id="MobiDB-lite"/>
    </source>
</evidence>
<feature type="compositionally biased region" description="Polar residues" evidence="6">
    <location>
        <begin position="59"/>
        <end position="74"/>
    </location>
</feature>
<feature type="region of interest" description="Disordered" evidence="6">
    <location>
        <begin position="149"/>
        <end position="192"/>
    </location>
</feature>
<evidence type="ECO:0000256" key="2">
    <source>
        <dbReference type="ARBA" id="ARBA00009665"/>
    </source>
</evidence>
<feature type="compositionally biased region" description="Acidic residues" evidence="6">
    <location>
        <begin position="960"/>
        <end position="975"/>
    </location>
</feature>
<dbReference type="GO" id="GO:0005794">
    <property type="term" value="C:Golgi apparatus"/>
    <property type="evidence" value="ECO:0007669"/>
    <property type="project" value="TreeGrafter"/>
</dbReference>
<proteinExistence type="inferred from homology"/>
<dbReference type="PhylomeDB" id="B8MD33"/>
<feature type="transmembrane region" description="Helical" evidence="7">
    <location>
        <begin position="550"/>
        <end position="569"/>
    </location>
</feature>
<dbReference type="GO" id="GO:0016036">
    <property type="term" value="P:cellular response to phosphate starvation"/>
    <property type="evidence" value="ECO:0007669"/>
    <property type="project" value="TreeGrafter"/>
</dbReference>
<feature type="domain" description="SPX" evidence="9">
    <location>
        <begin position="1"/>
        <end position="409"/>
    </location>
</feature>
<dbReference type="InParanoid" id="B8MD33"/>
<feature type="region of interest" description="Disordered" evidence="6">
    <location>
        <begin position="45"/>
        <end position="101"/>
    </location>
</feature>
<dbReference type="Pfam" id="PF03105">
    <property type="entry name" value="SPX"/>
    <property type="match status" value="1"/>
</dbReference>
<accession>B8MD33</accession>
<dbReference type="InterPro" id="IPR004331">
    <property type="entry name" value="SPX_dom"/>
</dbReference>
<evidence type="ECO:0000259" key="9">
    <source>
        <dbReference type="PROSITE" id="PS51382"/>
    </source>
</evidence>
<dbReference type="AlphaFoldDB" id="B8MD33"/>
<dbReference type="PANTHER" id="PTHR10783:SF103">
    <property type="entry name" value="SOLUTE CARRIER FAMILY 53 MEMBER 1"/>
    <property type="match status" value="1"/>
</dbReference>
<feature type="transmembrane region" description="Helical" evidence="7">
    <location>
        <begin position="769"/>
        <end position="791"/>
    </location>
</feature>
<keyword evidence="11" id="KW-1185">Reference proteome</keyword>
<evidence type="ECO:0000313" key="11">
    <source>
        <dbReference type="Proteomes" id="UP000001745"/>
    </source>
</evidence>
<feature type="region of interest" description="Disordered" evidence="6">
    <location>
        <begin position="851"/>
        <end position="888"/>
    </location>
</feature>
<comment type="similarity">
    <text evidence="2">Belongs to the SYG1 (TC 2.A.94) family.</text>
</comment>
<protein>
    <submittedName>
        <fullName evidence="10">Signal transduction protein Syg1, putative</fullName>
    </submittedName>
</protein>
<dbReference type="OMA" id="GDMYCSL"/>
<evidence type="ECO:0000256" key="3">
    <source>
        <dbReference type="ARBA" id="ARBA00022692"/>
    </source>
</evidence>
<keyword evidence="3 7" id="KW-0812">Transmembrane</keyword>
<dbReference type="GeneID" id="8101689"/>
<evidence type="ECO:0000256" key="5">
    <source>
        <dbReference type="ARBA" id="ARBA00023136"/>
    </source>
</evidence>
<dbReference type="RefSeq" id="XP_002481551.1">
    <property type="nucleotide sequence ID" value="XM_002481506.1"/>
</dbReference>
<evidence type="ECO:0000256" key="1">
    <source>
        <dbReference type="ARBA" id="ARBA00004141"/>
    </source>
</evidence>
<organism evidence="10 11">
    <name type="scientific">Talaromyces stipitatus (strain ATCC 10500 / CBS 375.48 / QM 6759 / NRRL 1006)</name>
    <name type="common">Penicillium stipitatum</name>
    <dbReference type="NCBI Taxonomy" id="441959"/>
    <lineage>
        <taxon>Eukaryota</taxon>
        <taxon>Fungi</taxon>
        <taxon>Dikarya</taxon>
        <taxon>Ascomycota</taxon>
        <taxon>Pezizomycotina</taxon>
        <taxon>Eurotiomycetes</taxon>
        <taxon>Eurotiomycetidae</taxon>
        <taxon>Eurotiales</taxon>
        <taxon>Trichocomaceae</taxon>
        <taxon>Talaromyces</taxon>
        <taxon>Talaromyces sect. Talaromyces</taxon>
    </lineage>
</organism>
<feature type="compositionally biased region" description="Basic and acidic residues" evidence="6">
    <location>
        <begin position="872"/>
        <end position="881"/>
    </location>
</feature>
<feature type="region of interest" description="Disordered" evidence="6">
    <location>
        <begin position="935"/>
        <end position="1003"/>
    </location>
</feature>
<feature type="compositionally biased region" description="Basic and acidic residues" evidence="6">
    <location>
        <begin position="85"/>
        <end position="94"/>
    </location>
</feature>
<evidence type="ECO:0000259" key="8">
    <source>
        <dbReference type="PROSITE" id="PS51380"/>
    </source>
</evidence>
<dbReference type="EMBL" id="EQ962655">
    <property type="protein sequence ID" value="EED17559.1"/>
    <property type="molecule type" value="Genomic_DNA"/>
</dbReference>
<dbReference type="OrthoDB" id="9970435at2759"/>
<dbReference type="PANTHER" id="PTHR10783">
    <property type="entry name" value="XENOTROPIC AND POLYTROPIC RETROVIRUS RECEPTOR 1-RELATED"/>
    <property type="match status" value="1"/>
</dbReference>
<dbReference type="FunCoup" id="B8MD33">
    <property type="interactions" value="562"/>
</dbReference>
<evidence type="ECO:0000313" key="10">
    <source>
        <dbReference type="EMBL" id="EED17559.1"/>
    </source>
</evidence>
<dbReference type="GO" id="GO:0005886">
    <property type="term" value="C:plasma membrane"/>
    <property type="evidence" value="ECO:0007669"/>
    <property type="project" value="TreeGrafter"/>
</dbReference>